<dbReference type="InterPro" id="IPR005572">
    <property type="entry name" value="Anti-sigma_E_RseA_N"/>
</dbReference>
<organism evidence="4 5">
    <name type="scientific">Woeseia oceani</name>
    <dbReference type="NCBI Taxonomy" id="1548547"/>
    <lineage>
        <taxon>Bacteria</taxon>
        <taxon>Pseudomonadati</taxon>
        <taxon>Pseudomonadota</taxon>
        <taxon>Gammaproteobacteria</taxon>
        <taxon>Woeseiales</taxon>
        <taxon>Woeseiaceae</taxon>
        <taxon>Woeseia</taxon>
    </lineage>
</organism>
<name>A0A193LF77_9GAMM</name>
<evidence type="ECO:0000259" key="3">
    <source>
        <dbReference type="Pfam" id="PF03872"/>
    </source>
</evidence>
<sequence length="213" mass="22553">MNDALKMQISAFVDGELPATEAELLIRRLAQDAKLREQADAYMTIGRLMRGERSAAGADGLRQRIAEAVEAESELATVAASWSENRWVRSVAGVAIAASVAMLALIGVGQFESGVEAQGPASVASTLATDSLPVYTEPAVAEVLADRPSDRLMQYYLSHGATSGELGANGILSRLVTLELRGGELVEIVPQNNDTEPAADTADDERDPAARDE</sequence>
<dbReference type="RefSeq" id="WP_068615067.1">
    <property type="nucleotide sequence ID" value="NZ_CP016268.1"/>
</dbReference>
<dbReference type="STRING" id="1548547.BA177_07760"/>
<reference evidence="4 5" key="1">
    <citation type="submission" date="2016-06" db="EMBL/GenBank/DDBJ databases">
        <title>Complete genome sequence of a deep-branching marine Gamma Proteobacterium Woeseia oceani type strain XK5.</title>
        <authorList>
            <person name="Mu D."/>
            <person name="Du Z."/>
        </authorList>
    </citation>
    <scope>NUCLEOTIDE SEQUENCE [LARGE SCALE GENOMIC DNA]</scope>
    <source>
        <strain evidence="4 5">XK5</strain>
    </source>
</reference>
<evidence type="ECO:0000313" key="5">
    <source>
        <dbReference type="Proteomes" id="UP000092695"/>
    </source>
</evidence>
<proteinExistence type="predicted"/>
<dbReference type="SUPFAM" id="SSF89069">
    <property type="entry name" value="N-terminal, cytoplasmic domain of anti-sigmaE factor RseA"/>
    <property type="match status" value="1"/>
</dbReference>
<dbReference type="Proteomes" id="UP000092695">
    <property type="component" value="Chromosome"/>
</dbReference>
<dbReference type="Pfam" id="PF03872">
    <property type="entry name" value="RseA_N"/>
    <property type="match status" value="1"/>
</dbReference>
<protein>
    <recommendedName>
        <fullName evidence="3">Anti sigma-E protein RseA N-terminal domain-containing protein</fullName>
    </recommendedName>
</protein>
<keyword evidence="5" id="KW-1185">Reference proteome</keyword>
<gene>
    <name evidence="4" type="ORF">BA177_07760</name>
</gene>
<dbReference type="OrthoDB" id="5298512at2"/>
<feature type="domain" description="Anti sigma-E protein RseA N-terminal" evidence="3">
    <location>
        <begin position="7"/>
        <end position="76"/>
    </location>
</feature>
<dbReference type="CDD" id="cd16328">
    <property type="entry name" value="RseA_N"/>
    <property type="match status" value="1"/>
</dbReference>
<evidence type="ECO:0000256" key="1">
    <source>
        <dbReference type="SAM" id="MobiDB-lite"/>
    </source>
</evidence>
<dbReference type="InterPro" id="IPR052383">
    <property type="entry name" value="Anti-sigma-E_RseA-like"/>
</dbReference>
<evidence type="ECO:0000313" key="4">
    <source>
        <dbReference type="EMBL" id="ANO51111.1"/>
    </source>
</evidence>
<evidence type="ECO:0000256" key="2">
    <source>
        <dbReference type="SAM" id="Phobius"/>
    </source>
</evidence>
<dbReference type="InterPro" id="IPR036147">
    <property type="entry name" value="Anti-sigma_E_RseA_N_sf"/>
</dbReference>
<dbReference type="PANTHER" id="PTHR38104:SF1">
    <property type="entry name" value="ANTI-SIGMA-E FACTOR RSEA"/>
    <property type="match status" value="1"/>
</dbReference>
<feature type="region of interest" description="Disordered" evidence="1">
    <location>
        <begin position="190"/>
        <end position="213"/>
    </location>
</feature>
<dbReference type="KEGG" id="woc:BA177_07760"/>
<dbReference type="Gene3D" id="1.10.10.880">
    <property type="entry name" value="Anti sigma-E protein RseA, N-terminal domain"/>
    <property type="match status" value="1"/>
</dbReference>
<feature type="transmembrane region" description="Helical" evidence="2">
    <location>
        <begin position="91"/>
        <end position="111"/>
    </location>
</feature>
<dbReference type="AlphaFoldDB" id="A0A193LF77"/>
<dbReference type="PANTHER" id="PTHR38104">
    <property type="match status" value="1"/>
</dbReference>
<dbReference type="EMBL" id="CP016268">
    <property type="protein sequence ID" value="ANO51111.1"/>
    <property type="molecule type" value="Genomic_DNA"/>
</dbReference>
<accession>A0A193LF77</accession>
<keyword evidence="2" id="KW-1133">Transmembrane helix</keyword>
<keyword evidence="2" id="KW-0812">Transmembrane</keyword>
<dbReference type="GO" id="GO:0016989">
    <property type="term" value="F:sigma factor antagonist activity"/>
    <property type="evidence" value="ECO:0007669"/>
    <property type="project" value="InterPro"/>
</dbReference>
<keyword evidence="2" id="KW-0472">Membrane</keyword>